<dbReference type="OrthoDB" id="4775546at2759"/>
<proteinExistence type="predicted"/>
<keyword evidence="2" id="KW-1133">Transmembrane helix</keyword>
<gene>
    <name evidence="3" type="ORF">GQX73_g9259</name>
</gene>
<keyword evidence="2" id="KW-0472">Membrane</keyword>
<evidence type="ECO:0000313" key="3">
    <source>
        <dbReference type="EMBL" id="KAF2964322.1"/>
    </source>
</evidence>
<comment type="caution">
    <text evidence="3">The sequence shown here is derived from an EMBL/GenBank/DDBJ whole genome shotgun (WGS) entry which is preliminary data.</text>
</comment>
<reference evidence="3 4" key="1">
    <citation type="submission" date="2019-12" db="EMBL/GenBank/DDBJ databases">
        <title>Draft genome sequence of the ascomycete Xylaria multiplex DSM 110363.</title>
        <authorList>
            <person name="Buettner E."/>
            <person name="Kellner H."/>
        </authorList>
    </citation>
    <scope>NUCLEOTIDE SEQUENCE [LARGE SCALE GENOMIC DNA]</scope>
    <source>
        <strain evidence="3 4">DSM 110363</strain>
    </source>
</reference>
<protein>
    <submittedName>
        <fullName evidence="3">Uncharacterized protein</fullName>
    </submittedName>
</protein>
<evidence type="ECO:0000256" key="2">
    <source>
        <dbReference type="SAM" id="Phobius"/>
    </source>
</evidence>
<evidence type="ECO:0000313" key="4">
    <source>
        <dbReference type="Proteomes" id="UP000481858"/>
    </source>
</evidence>
<organism evidence="3 4">
    <name type="scientific">Xylaria multiplex</name>
    <dbReference type="NCBI Taxonomy" id="323545"/>
    <lineage>
        <taxon>Eukaryota</taxon>
        <taxon>Fungi</taxon>
        <taxon>Dikarya</taxon>
        <taxon>Ascomycota</taxon>
        <taxon>Pezizomycotina</taxon>
        <taxon>Sordariomycetes</taxon>
        <taxon>Xylariomycetidae</taxon>
        <taxon>Xylariales</taxon>
        <taxon>Xylariaceae</taxon>
        <taxon>Xylaria</taxon>
    </lineage>
</organism>
<name>A0A7C8IR00_9PEZI</name>
<accession>A0A7C8IR00</accession>
<keyword evidence="2" id="KW-0812">Transmembrane</keyword>
<feature type="region of interest" description="Disordered" evidence="1">
    <location>
        <begin position="1"/>
        <end position="27"/>
    </location>
</feature>
<feature type="transmembrane region" description="Helical" evidence="2">
    <location>
        <begin position="107"/>
        <end position="127"/>
    </location>
</feature>
<evidence type="ECO:0000256" key="1">
    <source>
        <dbReference type="SAM" id="MobiDB-lite"/>
    </source>
</evidence>
<keyword evidence="4" id="KW-1185">Reference proteome</keyword>
<dbReference type="EMBL" id="WUBL01000156">
    <property type="protein sequence ID" value="KAF2964322.1"/>
    <property type="molecule type" value="Genomic_DNA"/>
</dbReference>
<dbReference type="InParanoid" id="A0A7C8IR00"/>
<dbReference type="Proteomes" id="UP000481858">
    <property type="component" value="Unassembled WGS sequence"/>
</dbReference>
<sequence>MSVVSSVSSQKTAAVESEVSDRSDENHWAEWRRNQPTSYHHPFTVGPRYPVAAYFPQGNHPAAPPIMHHHLASDSTIQRTRFSFSALPHWNLCVHGSSGRASHIKGTVCVVLAIALIFIIVLILGLVSNKQDH</sequence>
<feature type="compositionally biased region" description="Polar residues" evidence="1">
    <location>
        <begin position="1"/>
        <end position="12"/>
    </location>
</feature>
<dbReference type="AlphaFoldDB" id="A0A7C8IR00"/>